<dbReference type="Proteomes" id="UP000095712">
    <property type="component" value="Unassembled WGS sequence"/>
</dbReference>
<feature type="transmembrane region" description="Helical" evidence="1">
    <location>
        <begin position="193"/>
        <end position="209"/>
    </location>
</feature>
<reference evidence="2 3" key="1">
    <citation type="submission" date="2015-09" db="EMBL/GenBank/DDBJ databases">
        <authorList>
            <consortium name="Pathogen Informatics"/>
        </authorList>
    </citation>
    <scope>NUCLEOTIDE SEQUENCE [LARGE SCALE GENOMIC DNA]</scope>
    <source>
        <strain evidence="2 3">2789STDY5834911</strain>
    </source>
</reference>
<evidence type="ECO:0000313" key="3">
    <source>
        <dbReference type="Proteomes" id="UP000095712"/>
    </source>
</evidence>
<feature type="transmembrane region" description="Helical" evidence="1">
    <location>
        <begin position="118"/>
        <end position="140"/>
    </location>
</feature>
<keyword evidence="1" id="KW-0472">Membrane</keyword>
<evidence type="ECO:0008006" key="4">
    <source>
        <dbReference type="Google" id="ProtNLM"/>
    </source>
</evidence>
<accession>A0A174RIT1</accession>
<name>A0A174RIT1_9FIRM</name>
<feature type="transmembrane region" description="Helical" evidence="1">
    <location>
        <begin position="39"/>
        <end position="56"/>
    </location>
</feature>
<feature type="transmembrane region" description="Helical" evidence="1">
    <location>
        <begin position="365"/>
        <end position="384"/>
    </location>
</feature>
<organism evidence="2 3">
    <name type="scientific">Blautia wexlerae</name>
    <dbReference type="NCBI Taxonomy" id="418240"/>
    <lineage>
        <taxon>Bacteria</taxon>
        <taxon>Bacillati</taxon>
        <taxon>Bacillota</taxon>
        <taxon>Clostridia</taxon>
        <taxon>Lachnospirales</taxon>
        <taxon>Lachnospiraceae</taxon>
        <taxon>Blautia</taxon>
    </lineage>
</organism>
<feature type="transmembrane region" description="Helical" evidence="1">
    <location>
        <begin position="256"/>
        <end position="275"/>
    </location>
</feature>
<feature type="transmembrane region" description="Helical" evidence="1">
    <location>
        <begin position="332"/>
        <end position="353"/>
    </location>
</feature>
<feature type="transmembrane region" description="Helical" evidence="1">
    <location>
        <begin position="68"/>
        <end position="84"/>
    </location>
</feature>
<evidence type="ECO:0000313" key="2">
    <source>
        <dbReference type="EMBL" id="CUP82900.1"/>
    </source>
</evidence>
<dbReference type="EMBL" id="CZAW01000036">
    <property type="protein sequence ID" value="CUP82900.1"/>
    <property type="molecule type" value="Genomic_DNA"/>
</dbReference>
<protein>
    <recommendedName>
        <fullName evidence="4">Lipid A core-O-antigen ligase and related enzymes</fullName>
    </recommendedName>
</protein>
<proteinExistence type="predicted"/>
<dbReference type="AlphaFoldDB" id="A0A174RIT1"/>
<keyword evidence="1" id="KW-1133">Transmembrane helix</keyword>
<feature type="transmembrane region" description="Helical" evidence="1">
    <location>
        <begin position="218"/>
        <end position="244"/>
    </location>
</feature>
<gene>
    <name evidence="2" type="ORF">ERS852523_02949</name>
</gene>
<keyword evidence="1" id="KW-0812">Transmembrane</keyword>
<dbReference type="RefSeq" id="WP_207643028.1">
    <property type="nucleotide sequence ID" value="NZ_CZAW01000036.1"/>
</dbReference>
<feature type="transmembrane region" description="Helical" evidence="1">
    <location>
        <begin position="12"/>
        <end position="33"/>
    </location>
</feature>
<evidence type="ECO:0000256" key="1">
    <source>
        <dbReference type="SAM" id="Phobius"/>
    </source>
</evidence>
<sequence length="414" mass="47217">MTMDSIKFKLEIFLIWVYAAFVIFQGNTVYIFLTKSNQVVIILALAVLTLIVGNSGKLKIQRRTKNAILFYLILDIGIFSLINISTPSLLFLTLSFPLLLILFQNKENIMLFLKALSNLMFIIALVSLFLWIFTNIIGVVNASGVYSNDVIPWGYNVYATVHNIYFYIENYIVQSNIFGVSVANTAIFTEGPMYAYLLIIALFYEMNFYKKPNKYKMLVIMVTSFTVFSDNAYIGVFFCIAFYWFLHHGNSSSSRLIIAATVLVLGITVVSFVLYQKSIVKSTSFFIRLDDMFANLRAFLHHPLLGVGFNNAKGLDIYRKRSYIIDSSNSSGLLSIFAYGGITWGIWYIIPFIKSIVGIIQSKNYFDRMMNGFIILTTILLLNVSIQDRIISFVICAISWGYILNKNCWVDDMI</sequence>